<name>A0AAD4LEW2_9AGAM</name>
<protein>
    <submittedName>
        <fullName evidence="1">Uncharacterized protein</fullName>
    </submittedName>
</protein>
<sequence length="304" mass="33926">MTFDFSSPSLTLQWPSVLPVGGSRVDRRKTPSQYSQRLGVLSTIRVKHRHSDRRACRVYISLGRPDTKRVPYGSIDTTDRLKNYYIRECRATIKCRGCISLSMAPCRDTAYQSPECALASQVTRLSALDGIAKTLNDSSIFDFDPLARPTRSSLRKRSSAPPDSPMERAGLPARLVARLPMQTPPGNTLTQTLSTYPIRKRERMNNSASYTIARPAGAADVVTFAKHHYLPRFPNYPPCNVLTPHRNGSIVSICMMLDPVLFERPKQPVFTNTIEAGDIEMDTQVSFHVIARILSGIRMVTGAQ</sequence>
<dbReference type="EMBL" id="JAKELL010000035">
    <property type="protein sequence ID" value="KAH8989752.1"/>
    <property type="molecule type" value="Genomic_DNA"/>
</dbReference>
<dbReference type="Proteomes" id="UP001201163">
    <property type="component" value="Unassembled WGS sequence"/>
</dbReference>
<dbReference type="AlphaFoldDB" id="A0AAD4LEW2"/>
<gene>
    <name evidence="1" type="ORF">EDB92DRAFT_2104230</name>
</gene>
<accession>A0AAD4LEW2</accession>
<evidence type="ECO:0000313" key="1">
    <source>
        <dbReference type="EMBL" id="KAH8989752.1"/>
    </source>
</evidence>
<keyword evidence="2" id="KW-1185">Reference proteome</keyword>
<reference evidence="1" key="1">
    <citation type="submission" date="2022-01" db="EMBL/GenBank/DDBJ databases">
        <title>Comparative genomics reveals a dynamic genome evolution in the ectomycorrhizal milk-cap (Lactarius) mushrooms.</title>
        <authorList>
            <consortium name="DOE Joint Genome Institute"/>
            <person name="Lebreton A."/>
            <person name="Tang N."/>
            <person name="Kuo A."/>
            <person name="LaButti K."/>
            <person name="Drula E."/>
            <person name="Barry K."/>
            <person name="Clum A."/>
            <person name="Lipzen A."/>
            <person name="Mousain D."/>
            <person name="Ng V."/>
            <person name="Wang R."/>
            <person name="Wang X."/>
            <person name="Dai Y."/>
            <person name="Henrissat B."/>
            <person name="Grigoriev I.V."/>
            <person name="Guerin-Laguette A."/>
            <person name="Yu F."/>
            <person name="Martin F.M."/>
        </authorList>
    </citation>
    <scope>NUCLEOTIDE SEQUENCE</scope>
    <source>
        <strain evidence="1">QP</strain>
    </source>
</reference>
<organism evidence="1 2">
    <name type="scientific">Lactarius akahatsu</name>
    <dbReference type="NCBI Taxonomy" id="416441"/>
    <lineage>
        <taxon>Eukaryota</taxon>
        <taxon>Fungi</taxon>
        <taxon>Dikarya</taxon>
        <taxon>Basidiomycota</taxon>
        <taxon>Agaricomycotina</taxon>
        <taxon>Agaricomycetes</taxon>
        <taxon>Russulales</taxon>
        <taxon>Russulaceae</taxon>
        <taxon>Lactarius</taxon>
    </lineage>
</organism>
<evidence type="ECO:0000313" key="2">
    <source>
        <dbReference type="Proteomes" id="UP001201163"/>
    </source>
</evidence>
<comment type="caution">
    <text evidence="1">The sequence shown here is derived from an EMBL/GenBank/DDBJ whole genome shotgun (WGS) entry which is preliminary data.</text>
</comment>
<proteinExistence type="predicted"/>